<organism evidence="12 13">
    <name type="scientific">Cylindrotheca closterium</name>
    <dbReference type="NCBI Taxonomy" id="2856"/>
    <lineage>
        <taxon>Eukaryota</taxon>
        <taxon>Sar</taxon>
        <taxon>Stramenopiles</taxon>
        <taxon>Ochrophyta</taxon>
        <taxon>Bacillariophyta</taxon>
        <taxon>Bacillariophyceae</taxon>
        <taxon>Bacillariophycidae</taxon>
        <taxon>Bacillariales</taxon>
        <taxon>Bacillariaceae</taxon>
        <taxon>Cylindrotheca</taxon>
    </lineage>
</organism>
<dbReference type="GO" id="GO:0005789">
    <property type="term" value="C:endoplasmic reticulum membrane"/>
    <property type="evidence" value="ECO:0007669"/>
    <property type="project" value="TreeGrafter"/>
</dbReference>
<dbReference type="Pfam" id="PF05008">
    <property type="entry name" value="V-SNARE"/>
    <property type="match status" value="1"/>
</dbReference>
<dbReference type="SMART" id="SM00397">
    <property type="entry name" value="t_SNARE"/>
    <property type="match status" value="1"/>
</dbReference>
<dbReference type="InterPro" id="IPR000727">
    <property type="entry name" value="T_SNARE_dom"/>
</dbReference>
<evidence type="ECO:0000256" key="10">
    <source>
        <dbReference type="SAM" id="Phobius"/>
    </source>
</evidence>
<dbReference type="InterPro" id="IPR038407">
    <property type="entry name" value="v-SNARE_N_sf"/>
</dbReference>
<evidence type="ECO:0000313" key="12">
    <source>
        <dbReference type="EMBL" id="CAJ1952374.1"/>
    </source>
</evidence>
<evidence type="ECO:0000256" key="6">
    <source>
        <dbReference type="ARBA" id="ARBA00022989"/>
    </source>
</evidence>
<dbReference type="Gene3D" id="1.20.58.400">
    <property type="entry name" value="t-snare proteins"/>
    <property type="match status" value="1"/>
</dbReference>
<dbReference type="InterPro" id="IPR010989">
    <property type="entry name" value="SNARE"/>
</dbReference>
<evidence type="ECO:0000256" key="3">
    <source>
        <dbReference type="ARBA" id="ARBA00022448"/>
    </source>
</evidence>
<dbReference type="GO" id="GO:0006886">
    <property type="term" value="P:intracellular protein transport"/>
    <property type="evidence" value="ECO:0007669"/>
    <property type="project" value="InterPro"/>
</dbReference>
<keyword evidence="7 9" id="KW-0175">Coiled coil</keyword>
<evidence type="ECO:0000256" key="4">
    <source>
        <dbReference type="ARBA" id="ARBA00022692"/>
    </source>
</evidence>
<dbReference type="PANTHER" id="PTHR21230">
    <property type="entry name" value="VESICLE TRANSPORT V-SNARE PROTEIN VTI1-RELATED"/>
    <property type="match status" value="1"/>
</dbReference>
<evidence type="ECO:0000256" key="1">
    <source>
        <dbReference type="ARBA" id="ARBA00004211"/>
    </source>
</evidence>
<keyword evidence="13" id="KW-1185">Reference proteome</keyword>
<feature type="coiled-coil region" evidence="9">
    <location>
        <begin position="63"/>
        <end position="139"/>
    </location>
</feature>
<keyword evidence="6 10" id="KW-1133">Transmembrane helix</keyword>
<feature type="domain" description="T-SNARE coiled-coil homology" evidence="11">
    <location>
        <begin position="104"/>
        <end position="171"/>
    </location>
</feature>
<dbReference type="GO" id="GO:0005794">
    <property type="term" value="C:Golgi apparatus"/>
    <property type="evidence" value="ECO:0007669"/>
    <property type="project" value="TreeGrafter"/>
</dbReference>
<proteinExistence type="inferred from homology"/>
<dbReference type="GO" id="GO:0000149">
    <property type="term" value="F:SNARE binding"/>
    <property type="evidence" value="ECO:0007669"/>
    <property type="project" value="TreeGrafter"/>
</dbReference>
<evidence type="ECO:0000256" key="9">
    <source>
        <dbReference type="SAM" id="Coils"/>
    </source>
</evidence>
<gene>
    <name evidence="12" type="ORF">CYCCA115_LOCUS13521</name>
</gene>
<evidence type="ECO:0000259" key="11">
    <source>
        <dbReference type="SMART" id="SM00397"/>
    </source>
</evidence>
<dbReference type="GO" id="GO:0005484">
    <property type="term" value="F:SNAP receptor activity"/>
    <property type="evidence" value="ECO:0007669"/>
    <property type="project" value="TreeGrafter"/>
</dbReference>
<accession>A0AAD2PUT0</accession>
<dbReference type="InterPro" id="IPR007705">
    <property type="entry name" value="Vesicle_trsprt_v-SNARE_N"/>
</dbReference>
<dbReference type="GO" id="GO:0031902">
    <property type="term" value="C:late endosome membrane"/>
    <property type="evidence" value="ECO:0007669"/>
    <property type="project" value="TreeGrafter"/>
</dbReference>
<dbReference type="CDD" id="cd15862">
    <property type="entry name" value="SNARE_Vti1"/>
    <property type="match status" value="1"/>
</dbReference>
<dbReference type="EMBL" id="CAKOGP040001803">
    <property type="protein sequence ID" value="CAJ1952374.1"/>
    <property type="molecule type" value="Genomic_DNA"/>
</dbReference>
<dbReference type="GO" id="GO:0006906">
    <property type="term" value="P:vesicle fusion"/>
    <property type="evidence" value="ECO:0007669"/>
    <property type="project" value="TreeGrafter"/>
</dbReference>
<dbReference type="Pfam" id="PF12352">
    <property type="entry name" value="V-SNARE_C"/>
    <property type="match status" value="1"/>
</dbReference>
<keyword evidence="5" id="KW-0653">Protein transport</keyword>
<comment type="caution">
    <text evidence="12">The sequence shown here is derived from an EMBL/GenBank/DDBJ whole genome shotgun (WGS) entry which is preliminary data.</text>
</comment>
<dbReference type="Proteomes" id="UP001295423">
    <property type="component" value="Unassembled WGS sequence"/>
</dbReference>
<keyword evidence="3" id="KW-0813">Transport</keyword>
<evidence type="ECO:0000256" key="5">
    <source>
        <dbReference type="ARBA" id="ARBA00022927"/>
    </source>
</evidence>
<sequence length="201" mass="22902">MSSVSFQRYSDEFKSLKKQVQDSLHEGFKDVETGDTGNLLSQCDELLQQMALEARSVADPGTKRELLQQVRGCKSELQALKDDHNKKSLMASARSGNGTDNRERLLQQQEMLTKQNSQLENARKVLEETEAVAMEIGEELSHNRETIESTHGRVRQVTSLTGRARRVVQSMNRRAVQQQMLLYGMAASVVIVFFVLVWWMR</sequence>
<reference evidence="12" key="1">
    <citation type="submission" date="2023-08" db="EMBL/GenBank/DDBJ databases">
        <authorList>
            <person name="Audoor S."/>
            <person name="Bilcke G."/>
        </authorList>
    </citation>
    <scope>NUCLEOTIDE SEQUENCE</scope>
</reference>
<dbReference type="AlphaFoldDB" id="A0AAD2PUT0"/>
<evidence type="ECO:0000256" key="2">
    <source>
        <dbReference type="ARBA" id="ARBA00006108"/>
    </source>
</evidence>
<dbReference type="SUPFAM" id="SSF47661">
    <property type="entry name" value="t-snare proteins"/>
    <property type="match status" value="1"/>
</dbReference>
<dbReference type="GO" id="GO:0012507">
    <property type="term" value="C:ER to Golgi transport vesicle membrane"/>
    <property type="evidence" value="ECO:0007669"/>
    <property type="project" value="TreeGrafter"/>
</dbReference>
<dbReference type="SUPFAM" id="SSF58038">
    <property type="entry name" value="SNARE fusion complex"/>
    <property type="match status" value="1"/>
</dbReference>
<dbReference type="Gene3D" id="1.20.5.110">
    <property type="match status" value="1"/>
</dbReference>
<protein>
    <recommendedName>
        <fullName evidence="11">t-SNARE coiled-coil homology domain-containing protein</fullName>
    </recommendedName>
</protein>
<keyword evidence="8 10" id="KW-0472">Membrane</keyword>
<evidence type="ECO:0000256" key="8">
    <source>
        <dbReference type="ARBA" id="ARBA00023136"/>
    </source>
</evidence>
<feature type="transmembrane region" description="Helical" evidence="10">
    <location>
        <begin position="180"/>
        <end position="200"/>
    </location>
</feature>
<keyword evidence="4 10" id="KW-0812">Transmembrane</keyword>
<name>A0AAD2PUT0_9STRA</name>
<dbReference type="PANTHER" id="PTHR21230:SF84">
    <property type="entry name" value="VESICLE TRANSPORT V-SNARE N-TERMINAL DOMAIN-CONTAINING PROTEIN"/>
    <property type="match status" value="1"/>
</dbReference>
<dbReference type="GO" id="GO:0031201">
    <property type="term" value="C:SNARE complex"/>
    <property type="evidence" value="ECO:0007669"/>
    <property type="project" value="TreeGrafter"/>
</dbReference>
<evidence type="ECO:0000256" key="7">
    <source>
        <dbReference type="ARBA" id="ARBA00023054"/>
    </source>
</evidence>
<evidence type="ECO:0000313" key="13">
    <source>
        <dbReference type="Proteomes" id="UP001295423"/>
    </source>
</evidence>
<comment type="similarity">
    <text evidence="2">Belongs to the VTI1 family.</text>
</comment>
<comment type="subcellular location">
    <subcellularLocation>
        <location evidence="1">Membrane</location>
        <topology evidence="1">Single-pass type IV membrane protein</topology>
    </subcellularLocation>
</comment>